<feature type="region of interest" description="Disordered" evidence="1">
    <location>
        <begin position="3012"/>
        <end position="3116"/>
    </location>
</feature>
<feature type="compositionally biased region" description="Basic residues" evidence="1">
    <location>
        <begin position="52"/>
        <end position="64"/>
    </location>
</feature>
<evidence type="ECO:0000256" key="1">
    <source>
        <dbReference type="SAM" id="MobiDB-lite"/>
    </source>
</evidence>
<dbReference type="GO" id="GO:0061863">
    <property type="term" value="F:microtubule plus end polymerase"/>
    <property type="evidence" value="ECO:0007669"/>
    <property type="project" value="InterPro"/>
</dbReference>
<dbReference type="SMART" id="SM01349">
    <property type="entry name" value="TOG"/>
    <property type="match status" value="1"/>
</dbReference>
<feature type="compositionally biased region" description="Basic and acidic residues" evidence="1">
    <location>
        <begin position="3045"/>
        <end position="3054"/>
    </location>
</feature>
<dbReference type="RefSeq" id="XP_013333309.1">
    <property type="nucleotide sequence ID" value="XM_013477855.1"/>
</dbReference>
<feature type="region of interest" description="Disordered" evidence="1">
    <location>
        <begin position="927"/>
        <end position="961"/>
    </location>
</feature>
<reference evidence="3" key="1">
    <citation type="submission" date="2013-10" db="EMBL/GenBank/DDBJ databases">
        <title>Genomic analysis of the causative agents of coccidiosis in chickens.</title>
        <authorList>
            <person name="Reid A.J."/>
            <person name="Blake D."/>
            <person name="Billington K."/>
            <person name="Browne H."/>
            <person name="Dunn M."/>
            <person name="Hung S."/>
            <person name="Kawahara F."/>
            <person name="Miranda-Saavedra D."/>
            <person name="Mourier T."/>
            <person name="Nagra H."/>
            <person name="Otto T.D."/>
            <person name="Rawlings N."/>
            <person name="Sanchez A."/>
            <person name="Sanders M."/>
            <person name="Subramaniam C."/>
            <person name="Tay Y."/>
            <person name="Dear P."/>
            <person name="Doerig C."/>
            <person name="Gruber A."/>
            <person name="Parkinson J."/>
            <person name="Shirley M."/>
            <person name="Wan K.L."/>
            <person name="Berriman M."/>
            <person name="Tomley F."/>
            <person name="Pain A."/>
        </authorList>
    </citation>
    <scope>NUCLEOTIDE SEQUENCE [LARGE SCALE GENOMIC DNA]</scope>
    <source>
        <strain evidence="3">Weybridge</strain>
    </source>
</reference>
<feature type="compositionally biased region" description="Low complexity" evidence="1">
    <location>
        <begin position="866"/>
        <end position="880"/>
    </location>
</feature>
<feature type="region of interest" description="Disordered" evidence="1">
    <location>
        <begin position="866"/>
        <end position="902"/>
    </location>
</feature>
<feature type="domain" description="TOG" evidence="2">
    <location>
        <begin position="636"/>
        <end position="881"/>
    </location>
</feature>
<gene>
    <name evidence="3" type="ORF">EMWEY_00021300</name>
</gene>
<feature type="region of interest" description="Disordered" evidence="1">
    <location>
        <begin position="1"/>
        <end position="118"/>
    </location>
</feature>
<dbReference type="GO" id="GO:0051010">
    <property type="term" value="F:microtubule plus-end binding"/>
    <property type="evidence" value="ECO:0007669"/>
    <property type="project" value="InterPro"/>
</dbReference>
<evidence type="ECO:0000259" key="2">
    <source>
        <dbReference type="SMART" id="SM01349"/>
    </source>
</evidence>
<feature type="region of interest" description="Disordered" evidence="1">
    <location>
        <begin position="193"/>
        <end position="218"/>
    </location>
</feature>
<feature type="compositionally biased region" description="Polar residues" evidence="1">
    <location>
        <begin position="3106"/>
        <end position="3116"/>
    </location>
</feature>
<feature type="compositionally biased region" description="Polar residues" evidence="1">
    <location>
        <begin position="2926"/>
        <end position="2952"/>
    </location>
</feature>
<accession>U6M0P6</accession>
<feature type="region of interest" description="Disordered" evidence="1">
    <location>
        <begin position="2068"/>
        <end position="2130"/>
    </location>
</feature>
<dbReference type="GeneID" id="25336116"/>
<feature type="region of interest" description="Disordered" evidence="1">
    <location>
        <begin position="2922"/>
        <end position="2967"/>
    </location>
</feature>
<feature type="region of interest" description="Disordered" evidence="1">
    <location>
        <begin position="2310"/>
        <end position="2331"/>
    </location>
</feature>
<evidence type="ECO:0000313" key="3">
    <source>
        <dbReference type="EMBL" id="CDJ56658.1"/>
    </source>
</evidence>
<dbReference type="GO" id="GO:0046785">
    <property type="term" value="P:microtubule polymerization"/>
    <property type="evidence" value="ECO:0007669"/>
    <property type="project" value="InterPro"/>
</dbReference>
<dbReference type="SUPFAM" id="SSF48371">
    <property type="entry name" value="ARM repeat"/>
    <property type="match status" value="2"/>
</dbReference>
<protein>
    <recommendedName>
        <fullName evidence="2">TOG domain-containing protein</fullName>
    </recommendedName>
</protein>
<dbReference type="VEuPathDB" id="ToxoDB:EMWEY_00021300"/>
<proteinExistence type="predicted"/>
<feature type="compositionally biased region" description="Polar residues" evidence="1">
    <location>
        <begin position="3012"/>
        <end position="3026"/>
    </location>
</feature>
<dbReference type="Proteomes" id="UP000030763">
    <property type="component" value="Unassembled WGS sequence"/>
</dbReference>
<organism evidence="3 4">
    <name type="scientific">Eimeria maxima</name>
    <name type="common">Coccidian parasite</name>
    <dbReference type="NCBI Taxonomy" id="5804"/>
    <lineage>
        <taxon>Eukaryota</taxon>
        <taxon>Sar</taxon>
        <taxon>Alveolata</taxon>
        <taxon>Apicomplexa</taxon>
        <taxon>Conoidasida</taxon>
        <taxon>Coccidia</taxon>
        <taxon>Eucoccidiorida</taxon>
        <taxon>Eimeriorina</taxon>
        <taxon>Eimeriidae</taxon>
        <taxon>Eimeria</taxon>
    </lineage>
</organism>
<dbReference type="InterPro" id="IPR011989">
    <property type="entry name" value="ARM-like"/>
</dbReference>
<dbReference type="OMA" id="HIATLKW"/>
<evidence type="ECO:0000313" key="4">
    <source>
        <dbReference type="Proteomes" id="UP000030763"/>
    </source>
</evidence>
<dbReference type="GO" id="GO:0007051">
    <property type="term" value="P:spindle organization"/>
    <property type="evidence" value="ECO:0007669"/>
    <property type="project" value="InterPro"/>
</dbReference>
<dbReference type="EMBL" id="HG719033">
    <property type="protein sequence ID" value="CDJ56658.1"/>
    <property type="molecule type" value="Genomic_DNA"/>
</dbReference>
<name>U6M0P6_EIMMA</name>
<dbReference type="Gene3D" id="1.25.10.10">
    <property type="entry name" value="Leucine-rich Repeat Variant"/>
    <property type="match status" value="3"/>
</dbReference>
<feature type="compositionally biased region" description="Low complexity" evidence="1">
    <location>
        <begin position="201"/>
        <end position="218"/>
    </location>
</feature>
<dbReference type="OrthoDB" id="205662at2759"/>
<feature type="compositionally biased region" description="Pro residues" evidence="1">
    <location>
        <begin position="10"/>
        <end position="19"/>
    </location>
</feature>
<reference evidence="3" key="2">
    <citation type="submission" date="2013-10" db="EMBL/GenBank/DDBJ databases">
        <authorList>
            <person name="Aslett M."/>
        </authorList>
    </citation>
    <scope>NUCLEOTIDE SEQUENCE [LARGE SCALE GENOMIC DNA]</scope>
    <source>
        <strain evidence="3">Weybridge</strain>
    </source>
</reference>
<dbReference type="InterPro" id="IPR045110">
    <property type="entry name" value="XMAP215"/>
</dbReference>
<dbReference type="InterPro" id="IPR016024">
    <property type="entry name" value="ARM-type_fold"/>
</dbReference>
<dbReference type="GO" id="GO:0030951">
    <property type="term" value="P:establishment or maintenance of microtubule cytoskeleton polarity"/>
    <property type="evidence" value="ECO:0007669"/>
    <property type="project" value="InterPro"/>
</dbReference>
<feature type="region of interest" description="Disordered" evidence="1">
    <location>
        <begin position="1711"/>
        <end position="1735"/>
    </location>
</feature>
<sequence>MEQQHGPQQPQEPIPPPAPADASHDALHSMPAAATKEPPAESHAAQETDPPRKRRLLFPKARPKKMQEFLGRRLNTSADSSEGSRFRVVEVDGAPSQGHQEPQASAGDSIGGADGRRNARRSFDDAMANGQAIGTCQQTQNARGGIEAEDHPVAGAQSHPAAAREDALSADKLQMKVDGTETSLSSNVEHLTTQGASEAHTNTPTTPQGGTATAGAAATPDALSASTALLDSSCLDVQRLTLKSPTGHQGEDGEAVLTLAGPRKSPPEKRPSSGACDCAEGEALHGLGDLGDGGLGPLKVEDFSGIPLAARLQSKVIKQRAHGCDEVVGRLDACGSCEERVKLWEELMKPHFGSIVKDTNALMGTKTVELLQALVGSTPSKGATAAHAAAFPAAAALPLLQQHGKQIISQILPNPKHFSGCCDVLIQLSRGSEACVTETVNIVTASCQTLLTEKKGNVAAIKGQGLRVIGSSLDLLLKMLESFGLQLVMAVGGVQNLMKSIGAFAACSDKRVRGALSSLAATAVYFTGAMAGDTAGASAKKSVLESLKSSKSMQTEVEKLLEKFQTEPPASPSLAIAGMAVEGQTSASPQNSGGSGGGQGGVGASLASRFVTETDVIKTVCQQQTDWIVRATDGVQPAARGDKEAEEPPWKVKMQAWQQLETALRDCVCLYKKNPFLHQQLLPLLHRVLTAEPTLPVVTCALKTLQMLVQLLLQPLGGDGSQQLQQQLQQQLRGLLPDALAKLKVNNRPVQSAACSCIGTYLSCIPLDVVVGDLLPIKEKLAHYQKLLLDEITKAAEQQAGGASTLQKVAAQLLAAGRTAAEDGNAGVRAAGVALIAAVAKHTQGTVAVDEAMQKLSEPKRQQLQKALAAAGSAPKGAQPVMPPPRRPPNQGGPTSGVPFSRMRSRGAVGASVGAGGGTQAAAAAAVQTSTSASERSGGTGVSGVSKSTFRRQGSGAVGSASARVPLQRFGSSGTVLGLPPGAGAHGAAAAPGGQWEVPHAATGLDEAEARTKELLPDDLLQNLEVPAGLERKKAYEDLEHWFRQPCDCNLCRHAQDEMDTEERPTSTNSSNNSSCCRLETLRKSAVHVLLHLRSKMRGFRERTAALEDACIACLQGILGGLLPPEDVSAVTAVAGAGGAGKDASNLGKTNTHKGTGLRSRQLPAVDKAVINVVLEPLGDRLGDPRVGSPIVTIGLLLSKCVDSPTTIAAQLALLAEGRVGGGRIVHGVCQLLEQLLQLWGLPAFSPPKQLVMIVRQMLEPSKGSRSVVFPLLKRLYAELGDKTMSAMLVAHPLPDEVKHALKQQRQQQQHQREPQLQHAQHTSEDSTPTWELAVAALTAGAAAAATAADSVACAERPSSTDNSCVSVAPYIGSDLLQRLQQGHDEETVVKGLNELMHIFVNKVGGRIKPEGLSGLVSLLRKRLGDSSASVRRHVLLALVIFCDRLGVDTPQDAGNAVSSPPPARVYKQMLPAAAECLCDSDKKVMQAAYVATARWMTALGLAESMALLSPFLSSSNNTSSTTGATSLSNRPFAGAVLRRAFSIGSSGVILQYKNCKIKEALFALLSVAMPVEASQKSLLLSSLVPHLLDAAIPQLRGESSSGSPAASALLSLVVHEACPPEAIIEVMQQRLSGQGQPSLPGQSAETALKQVLVSSDILQRLIKARQGAQATVRDPLLKTLQSPSGASTRKPPLQQDHQTKAMDLVSEESTRATTPACAPDVSTSMPCSDGSPVVLSTRSQRIQRSSGAGFATLRRQPVSPREELYQELRGRVESNILLLMFPSHGSSAAGGSKQGVPQLSQLKALYDAWKPLFGIECDAAVTAGQSESRMHPLQGEKSITDLLLKWIAYCVAEVLQQPRNAQTQESLSVLLQLLQLVMQPYNSLRVPLPLYEQQQILQQLLDVASACATTPNARGIPTPKPMSKQPRQLVRETLLLLAAIVEDRPRFLSAVHRSLIRCKNKELLLDLMAAMTRALGQHVQVQLQAKGGATSYNETLSDFLSQQCAARFFALFTDSKASTEQRNLAFDFLVLCNLALKGGTLHLLPSLSPECRARVVEATKQIAASGLSQGRLESMTAHHGDGCSSAGEETADQPNIGQAPATGPPSQAADIGSIDTKLPGSDLSDHNNFGMSQATEVVPDAVETTIAKPASVDSATSALVQAVAEADALLQTGEEELRQQTSALEGWLTAARELRAKTKSAGVAFSVHLDSTLKKPEGSVLKYDSKHSQTSLEAKEASNIPVELLCCLTALKTWCAELKLRSLPRAAFGAHCLLFLLTSAPPNQNSAAATAATKAAAAASQAAVDGIHGKSADGTMQQQEGDQPLTRRSSRQHIQLTPVGEAVMSAHPLSSHFVIDGVTKALEFFFEPQHYETLHGAGLSLQGAASALLIAEAITRWRMQFYRTSSSSASYKQKRMKVSYLRDGGLMPLPDKDLLQQCCSCLLLCMGRYQDYLYKSPIAMDPRLGSVRYLVTFLLNQVLGRSILQGDARVLSSIAECCFSLAAQNMGSASDSVQRKHSVTLWRLVSKIHKKAVPLLEKHATAELQQRKGVSGVEFAEVEERYIVEALSILDLISTVVTSLSRLEGAYHAAKLLIEQRHQHIQNRKQTEENGLQQGLESRETSLIALQRERRMFLLHAKLFMHSFVTLCPALLGVHLEAAGITESAERSERLERLLRSNGADEEHDAQMNVDEPSSLAADLHSSVPQVRGAEEACRGLSNYSCAASAAAATACDIQQVVARHRRFLEEAERAQSEDCSMQVDSPSPNDNNNSALIEAFLKAKRTALGALLVRGGIDPSKDQKVGPFGGSALRWLCTGGHSIKQQPYDSSDDFMLHPFVQKVRECLLSPAQQHTLLHNHSSVSSRPSALDNSACNGMHMLRFCAGTSAVLPHHKLATLRAEAANRDCVPTDWLDVGSVGRSYKLEPQPSQESSSVLPPHLNSSEAPHMNSASCAQPEPSGCGRAKRSGELPNAVGSMGNGCLPNDANEVTAERDAVADSAGSCSTQALVRNYDATTGKGSEPPSTTRIMRHGPQRPATGSFGRSNSMRDVDRHPGELPSTPMTASRLPQWKNSRPSVPSASPTGSHERHMRGSSSLSRRPRKPDTLCFSQPTTTDPQ</sequence>
<feature type="compositionally biased region" description="Polar residues" evidence="1">
    <location>
        <begin position="3069"/>
        <end position="3083"/>
    </location>
</feature>
<feature type="compositionally biased region" description="Basic and acidic residues" evidence="1">
    <location>
        <begin position="38"/>
        <end position="51"/>
    </location>
</feature>
<keyword evidence="4" id="KW-1185">Reference proteome</keyword>
<dbReference type="InterPro" id="IPR034085">
    <property type="entry name" value="TOG"/>
</dbReference>
<dbReference type="PANTHER" id="PTHR12609">
    <property type="entry name" value="MICROTUBULE ASSOCIATED PROTEIN XMAP215"/>
    <property type="match status" value="1"/>
</dbReference>
<feature type="region of interest" description="Disordered" evidence="1">
    <location>
        <begin position="1300"/>
        <end position="1328"/>
    </location>
</feature>